<evidence type="ECO:0000256" key="1">
    <source>
        <dbReference type="SAM" id="Phobius"/>
    </source>
</evidence>
<feature type="transmembrane region" description="Helical" evidence="1">
    <location>
        <begin position="38"/>
        <end position="60"/>
    </location>
</feature>
<keyword evidence="4" id="KW-1185">Reference proteome</keyword>
<keyword evidence="1" id="KW-1133">Transmembrane helix</keyword>
<protein>
    <recommendedName>
        <fullName evidence="2">Iron sulphur domain-containing protein</fullName>
    </recommendedName>
</protein>
<dbReference type="STRING" id="13616.ENSMODP00000058837"/>
<evidence type="ECO:0000259" key="2">
    <source>
        <dbReference type="Pfam" id="PF10660"/>
    </source>
</evidence>
<keyword evidence="1" id="KW-0812">Transmembrane</keyword>
<dbReference type="Pfam" id="PF10660">
    <property type="entry name" value="MitoNEET_N"/>
    <property type="match status" value="1"/>
</dbReference>
<reference evidence="3 4" key="1">
    <citation type="journal article" date="2007" name="Nature">
        <title>Genome of the marsupial Monodelphis domestica reveals innovation in non-coding sequences.</title>
        <authorList>
            <person name="Mikkelsen T.S."/>
            <person name="Wakefield M.J."/>
            <person name="Aken B."/>
            <person name="Amemiya C.T."/>
            <person name="Chang J.L."/>
            <person name="Duke S."/>
            <person name="Garber M."/>
            <person name="Gentles A.J."/>
            <person name="Goodstadt L."/>
            <person name="Heger A."/>
            <person name="Jurka J."/>
            <person name="Kamal M."/>
            <person name="Mauceli E."/>
            <person name="Searle S.M."/>
            <person name="Sharpe T."/>
            <person name="Baker M.L."/>
            <person name="Batzer M.A."/>
            <person name="Benos P.V."/>
            <person name="Belov K."/>
            <person name="Clamp M."/>
            <person name="Cook A."/>
            <person name="Cuff J."/>
            <person name="Das R."/>
            <person name="Davidow L."/>
            <person name="Deakin J.E."/>
            <person name="Fazzari M.J."/>
            <person name="Glass J.L."/>
            <person name="Grabherr M."/>
            <person name="Greally J.M."/>
            <person name="Gu W."/>
            <person name="Hore T.A."/>
            <person name="Huttley G.A."/>
            <person name="Kleber M."/>
            <person name="Jirtle R.L."/>
            <person name="Koina E."/>
            <person name="Lee J.T."/>
            <person name="Mahony S."/>
            <person name="Marra M.A."/>
            <person name="Miller R.D."/>
            <person name="Nicholls R.D."/>
            <person name="Oda M."/>
            <person name="Papenfuss A.T."/>
            <person name="Parra Z.E."/>
            <person name="Pollock D.D."/>
            <person name="Ray D.A."/>
            <person name="Schein J.E."/>
            <person name="Speed T.P."/>
            <person name="Thompson K."/>
            <person name="VandeBerg J.L."/>
            <person name="Wade C.M."/>
            <person name="Walker J.A."/>
            <person name="Waters P.D."/>
            <person name="Webber C."/>
            <person name="Weidman J.R."/>
            <person name="Xie X."/>
            <person name="Zody M.C."/>
            <person name="Baldwin J."/>
            <person name="Abdouelleil A."/>
            <person name="Abdulkadir J."/>
            <person name="Abebe A."/>
            <person name="Abera B."/>
            <person name="Abreu J."/>
            <person name="Acer S.C."/>
            <person name="Aftuck L."/>
            <person name="Alexander A."/>
            <person name="An P."/>
            <person name="Anderson E."/>
            <person name="Anderson S."/>
            <person name="Arachi H."/>
            <person name="Azer M."/>
            <person name="Bachantsang P."/>
            <person name="Barry A."/>
            <person name="Bayul T."/>
            <person name="Berlin A."/>
            <person name="Bessette D."/>
            <person name="Bloom T."/>
            <person name="Bloom T."/>
            <person name="Boguslavskiy L."/>
            <person name="Bonnet C."/>
            <person name="Boukhgalter B."/>
            <person name="Bourzgui I."/>
            <person name="Brown A."/>
            <person name="Cahill P."/>
            <person name="Channer S."/>
            <person name="Cheshatsang Y."/>
            <person name="Chuda L."/>
            <person name="Citroen M."/>
            <person name="Collymore A."/>
            <person name="Cooke P."/>
            <person name="Costello M."/>
            <person name="D'Aco K."/>
            <person name="Daza R."/>
            <person name="De Haan G."/>
            <person name="DeGray S."/>
            <person name="DeMaso C."/>
            <person name="Dhargay N."/>
            <person name="Dooley K."/>
            <person name="Dooley E."/>
            <person name="Doricent M."/>
            <person name="Dorje P."/>
            <person name="Dorjee K."/>
            <person name="Dupes A."/>
            <person name="Elong R."/>
            <person name="Falk J."/>
            <person name="Farina A."/>
            <person name="Faro S."/>
            <person name="Ferguson D."/>
            <person name="Fisher S."/>
            <person name="Foley C.D."/>
            <person name="Franke A."/>
            <person name="Friedrich D."/>
            <person name="Gadbois L."/>
            <person name="Gearin G."/>
            <person name="Gearin C.R."/>
            <person name="Giannoukos G."/>
            <person name="Goode T."/>
            <person name="Graham J."/>
            <person name="Grandbois E."/>
            <person name="Grewal S."/>
            <person name="Gyaltsen K."/>
            <person name="Hafez N."/>
            <person name="Hagos B."/>
            <person name="Hall J."/>
            <person name="Henson C."/>
            <person name="Hollinger A."/>
            <person name="Honan T."/>
            <person name="Huard M.D."/>
            <person name="Hughes L."/>
            <person name="Hurhula B."/>
            <person name="Husby M.E."/>
            <person name="Kamat A."/>
            <person name="Kanga B."/>
            <person name="Kashin S."/>
            <person name="Khazanovich D."/>
            <person name="Kisner P."/>
            <person name="Lance K."/>
            <person name="Lara M."/>
            <person name="Lee W."/>
            <person name="Lennon N."/>
            <person name="Letendre F."/>
            <person name="LeVine R."/>
            <person name="Lipovsky A."/>
            <person name="Liu X."/>
            <person name="Liu J."/>
            <person name="Liu S."/>
            <person name="Lokyitsang T."/>
            <person name="Lokyitsang Y."/>
            <person name="Lubonja R."/>
            <person name="Lui A."/>
            <person name="MacDonald P."/>
            <person name="Magnisalis V."/>
            <person name="Maru K."/>
            <person name="Matthews C."/>
            <person name="McCusker W."/>
            <person name="McDonough S."/>
            <person name="Mehta T."/>
            <person name="Meldrim J."/>
            <person name="Meneus L."/>
            <person name="Mihai O."/>
            <person name="Mihalev A."/>
            <person name="Mihova T."/>
            <person name="Mittelman R."/>
            <person name="Mlenga V."/>
            <person name="Montmayeur A."/>
            <person name="Mulrain L."/>
            <person name="Navidi A."/>
            <person name="Naylor J."/>
            <person name="Negash T."/>
            <person name="Nguyen T."/>
            <person name="Nguyen N."/>
            <person name="Nicol R."/>
            <person name="Norbu C."/>
            <person name="Norbu N."/>
            <person name="Novod N."/>
            <person name="O'Neill B."/>
            <person name="Osman S."/>
            <person name="Markiewicz E."/>
            <person name="Oyono O.L."/>
            <person name="Patti C."/>
            <person name="Phunkhang P."/>
            <person name="Pierre F."/>
            <person name="Priest M."/>
            <person name="Raghuraman S."/>
            <person name="Rege F."/>
            <person name="Reyes R."/>
            <person name="Rise C."/>
            <person name="Rogov P."/>
            <person name="Ross K."/>
            <person name="Ryan E."/>
            <person name="Settipalli S."/>
            <person name="Shea T."/>
            <person name="Sherpa N."/>
            <person name="Shi L."/>
            <person name="Shih D."/>
            <person name="Sparrow T."/>
            <person name="Spaulding J."/>
            <person name="Stalker J."/>
            <person name="Stange-Thomann N."/>
            <person name="Stavropoulos S."/>
            <person name="Stone C."/>
            <person name="Strader C."/>
            <person name="Tesfaye S."/>
            <person name="Thomson T."/>
            <person name="Thoulutsang Y."/>
            <person name="Thoulutsang D."/>
            <person name="Topham K."/>
            <person name="Topping I."/>
            <person name="Tsamla T."/>
            <person name="Vassiliev H."/>
            <person name="Vo A."/>
            <person name="Wangchuk T."/>
            <person name="Wangdi T."/>
            <person name="Weiand M."/>
            <person name="Wilkinson J."/>
            <person name="Wilson A."/>
            <person name="Yadav S."/>
            <person name="Young G."/>
            <person name="Yu Q."/>
            <person name="Zembek L."/>
            <person name="Zhong D."/>
            <person name="Zimmer A."/>
            <person name="Zwirko Z."/>
            <person name="Jaffe D.B."/>
            <person name="Alvarez P."/>
            <person name="Brockman W."/>
            <person name="Butler J."/>
            <person name="Chin C."/>
            <person name="Gnerre S."/>
            <person name="MacCallum I."/>
            <person name="Graves J.A."/>
            <person name="Ponting C.P."/>
            <person name="Breen M."/>
            <person name="Samollow P.B."/>
            <person name="Lander E.S."/>
            <person name="Lindblad-Toh K."/>
        </authorList>
    </citation>
    <scope>NUCLEOTIDE SEQUENCE [LARGE SCALE GENOMIC DNA]</scope>
</reference>
<evidence type="ECO:0000313" key="3">
    <source>
        <dbReference type="Ensembl" id="ENSMODP00000058837.1"/>
    </source>
</evidence>
<reference evidence="3" key="2">
    <citation type="submission" date="2025-08" db="UniProtKB">
        <authorList>
            <consortium name="Ensembl"/>
        </authorList>
    </citation>
    <scope>IDENTIFICATION</scope>
</reference>
<reference evidence="3" key="3">
    <citation type="submission" date="2025-09" db="UniProtKB">
        <authorList>
            <consortium name="Ensembl"/>
        </authorList>
    </citation>
    <scope>IDENTIFICATION</scope>
</reference>
<sequence length="102" mass="12021">MVLKSMAQTLREQFPNYLKQLLFQENFTEFKQLTVSELFCLVLFLGVLILTGFLAIYLFLLKGKQQKVSLIDIKTWIENLEKNLSNLKIQKRRFISLHPLTT</sequence>
<dbReference type="InParanoid" id="A0A5F8HFY9"/>
<proteinExistence type="predicted"/>
<dbReference type="GO" id="GO:0051537">
    <property type="term" value="F:2 iron, 2 sulfur cluster binding"/>
    <property type="evidence" value="ECO:0007669"/>
    <property type="project" value="InterPro"/>
</dbReference>
<dbReference type="Ensembl" id="ENSMODT00000070246.1">
    <property type="protein sequence ID" value="ENSMODP00000058837.1"/>
    <property type="gene ID" value="ENSMODG00000048493.1"/>
</dbReference>
<dbReference type="Bgee" id="ENSMODG00000048493">
    <property type="expression patterns" value="Expressed in blood and 2 other cell types or tissues"/>
</dbReference>
<keyword evidence="1" id="KW-0472">Membrane</keyword>
<organism evidence="3 4">
    <name type="scientific">Monodelphis domestica</name>
    <name type="common">Gray short-tailed opossum</name>
    <dbReference type="NCBI Taxonomy" id="13616"/>
    <lineage>
        <taxon>Eukaryota</taxon>
        <taxon>Metazoa</taxon>
        <taxon>Chordata</taxon>
        <taxon>Craniata</taxon>
        <taxon>Vertebrata</taxon>
        <taxon>Euteleostomi</taxon>
        <taxon>Mammalia</taxon>
        <taxon>Metatheria</taxon>
        <taxon>Didelphimorphia</taxon>
        <taxon>Didelphidae</taxon>
        <taxon>Monodelphis</taxon>
    </lineage>
</organism>
<name>A0A5F8HFY9_MONDO</name>
<accession>A0A5F8HFY9</accession>
<dbReference type="InterPro" id="IPR019610">
    <property type="entry name" value="FeS-contain_mitoNEET_N"/>
</dbReference>
<feature type="domain" description="Iron sulphur" evidence="2">
    <location>
        <begin position="5"/>
        <end position="65"/>
    </location>
</feature>
<evidence type="ECO:0000313" key="4">
    <source>
        <dbReference type="Proteomes" id="UP000002280"/>
    </source>
</evidence>
<dbReference type="AlphaFoldDB" id="A0A5F8HFY9"/>
<dbReference type="Proteomes" id="UP000002280">
    <property type="component" value="Chromosome 1"/>
</dbReference>